<reference evidence="1 2" key="1">
    <citation type="submission" date="2020-05" db="EMBL/GenBank/DDBJ databases">
        <title>Draft genome sequence of Desulfovibrio psychrotolerans JS1T.</title>
        <authorList>
            <person name="Ueno A."/>
            <person name="Tamazawa S."/>
            <person name="Tamamura S."/>
            <person name="Murakami T."/>
            <person name="Kiyama T."/>
            <person name="Inomata H."/>
            <person name="Amano Y."/>
            <person name="Miyakawa K."/>
            <person name="Tamaki H."/>
            <person name="Naganuma T."/>
            <person name="Kaneko K."/>
        </authorList>
    </citation>
    <scope>NUCLEOTIDE SEQUENCE [LARGE SCALE GENOMIC DNA]</scope>
    <source>
        <strain evidence="1 2">JS1</strain>
    </source>
</reference>
<sequence>MERCEAGGRWCIDRRVNVGTVVSALSSLAIAAGMIASLAARLDAVEGQVGQMREDAQESRRTAMQVERIDERIIAMHRMLEEIKAELRQRREERR</sequence>
<dbReference type="EMBL" id="BLVP01000007">
    <property type="protein sequence ID" value="GFM36600.1"/>
    <property type="molecule type" value="Genomic_DNA"/>
</dbReference>
<protein>
    <submittedName>
        <fullName evidence="1">Uncharacterized protein</fullName>
    </submittedName>
</protein>
<organism evidence="1 2">
    <name type="scientific">Desulfovibrio psychrotolerans</name>
    <dbReference type="NCBI Taxonomy" id="415242"/>
    <lineage>
        <taxon>Bacteria</taxon>
        <taxon>Pseudomonadati</taxon>
        <taxon>Thermodesulfobacteriota</taxon>
        <taxon>Desulfovibrionia</taxon>
        <taxon>Desulfovibrionales</taxon>
        <taxon>Desulfovibrionaceae</taxon>
        <taxon>Desulfovibrio</taxon>
    </lineage>
</organism>
<evidence type="ECO:0000313" key="1">
    <source>
        <dbReference type="EMBL" id="GFM36600.1"/>
    </source>
</evidence>
<gene>
    <name evidence="1" type="ORF">DSM19430T_12840</name>
</gene>
<proteinExistence type="predicted"/>
<name>A0A7J0BSE8_9BACT</name>
<accession>A0A7J0BSE8</accession>
<dbReference type="Proteomes" id="UP000503820">
    <property type="component" value="Unassembled WGS sequence"/>
</dbReference>
<evidence type="ECO:0000313" key="2">
    <source>
        <dbReference type="Proteomes" id="UP000503820"/>
    </source>
</evidence>
<dbReference type="AlphaFoldDB" id="A0A7J0BSE8"/>
<comment type="caution">
    <text evidence="1">The sequence shown here is derived from an EMBL/GenBank/DDBJ whole genome shotgun (WGS) entry which is preliminary data.</text>
</comment>
<keyword evidence="2" id="KW-1185">Reference proteome</keyword>
<dbReference type="RefSeq" id="WP_174409272.1">
    <property type="nucleotide sequence ID" value="NZ_BLVP01000007.1"/>
</dbReference>